<dbReference type="AlphaFoldDB" id="A0AAE3Z9D4"/>
<name>A0AAE3Z9D4_9ACTN</name>
<protein>
    <submittedName>
        <fullName evidence="2">Pantothenate kinase</fullName>
    </submittedName>
</protein>
<keyword evidence="2" id="KW-0808">Transferase</keyword>
<accession>A0AAE3Z9D4</accession>
<sequence length="215" mass="23377">MRGEPVVHGGGLLGLVERARVLASCGQRRILGIAGAPGAGKGTVAGKVLDELGASAVLVPMDGFHLAERQLHRLGRQHRKGAPDTFDVAGYLALLRRLREPDAEVVYAPEFHREFEESFAGAIAVPPEIPLVITEGNYLLLDSDPWSQVRDLLDEAWFLAPDEDSRLDRLIARHVHHGKSPGQAREWVQRSDESNAALVAPTRARADVLVRGDPA</sequence>
<gene>
    <name evidence="2" type="ORF">JOF55_000918</name>
</gene>
<evidence type="ECO:0000313" key="3">
    <source>
        <dbReference type="Proteomes" id="UP001180845"/>
    </source>
</evidence>
<dbReference type="SUPFAM" id="SSF52540">
    <property type="entry name" value="P-loop containing nucleoside triphosphate hydrolases"/>
    <property type="match status" value="1"/>
</dbReference>
<reference evidence="2" key="1">
    <citation type="submission" date="2023-07" db="EMBL/GenBank/DDBJ databases">
        <title>Sequencing the genomes of 1000 actinobacteria strains.</title>
        <authorList>
            <person name="Klenk H.-P."/>
        </authorList>
    </citation>
    <scope>NUCLEOTIDE SEQUENCE</scope>
    <source>
        <strain evidence="2">DSM 45977</strain>
    </source>
</reference>
<keyword evidence="2" id="KW-0418">Kinase</keyword>
<comment type="caution">
    <text evidence="2">The sequence shown here is derived from an EMBL/GenBank/DDBJ whole genome shotgun (WGS) entry which is preliminary data.</text>
</comment>
<dbReference type="Proteomes" id="UP001180845">
    <property type="component" value="Unassembled WGS sequence"/>
</dbReference>
<organism evidence="2 3">
    <name type="scientific">Haloactinomyces albus</name>
    <dbReference type="NCBI Taxonomy" id="1352928"/>
    <lineage>
        <taxon>Bacteria</taxon>
        <taxon>Bacillati</taxon>
        <taxon>Actinomycetota</taxon>
        <taxon>Actinomycetes</taxon>
        <taxon>Actinopolysporales</taxon>
        <taxon>Actinopolysporaceae</taxon>
        <taxon>Haloactinomyces</taxon>
    </lineage>
</organism>
<dbReference type="RefSeq" id="WP_310270011.1">
    <property type="nucleotide sequence ID" value="NZ_JAVDXW010000001.1"/>
</dbReference>
<dbReference type="Gene3D" id="3.40.50.300">
    <property type="entry name" value="P-loop containing nucleotide triphosphate hydrolases"/>
    <property type="match status" value="1"/>
</dbReference>
<proteinExistence type="predicted"/>
<dbReference type="Pfam" id="PF00485">
    <property type="entry name" value="PRK"/>
    <property type="match status" value="1"/>
</dbReference>
<dbReference type="NCBIfam" id="NF006743">
    <property type="entry name" value="PRK09270.1-2"/>
    <property type="match status" value="1"/>
</dbReference>
<evidence type="ECO:0000259" key="1">
    <source>
        <dbReference type="Pfam" id="PF00485"/>
    </source>
</evidence>
<evidence type="ECO:0000313" key="2">
    <source>
        <dbReference type="EMBL" id="MDR7300737.1"/>
    </source>
</evidence>
<dbReference type="PANTHER" id="PTHR10285">
    <property type="entry name" value="URIDINE KINASE"/>
    <property type="match status" value="1"/>
</dbReference>
<dbReference type="GO" id="GO:0016301">
    <property type="term" value="F:kinase activity"/>
    <property type="evidence" value="ECO:0007669"/>
    <property type="project" value="UniProtKB-KW"/>
</dbReference>
<dbReference type="InterPro" id="IPR006083">
    <property type="entry name" value="PRK/URK"/>
</dbReference>
<dbReference type="PRINTS" id="PR00988">
    <property type="entry name" value="URIDINKINASE"/>
</dbReference>
<dbReference type="GO" id="GO:0005524">
    <property type="term" value="F:ATP binding"/>
    <property type="evidence" value="ECO:0007669"/>
    <property type="project" value="InterPro"/>
</dbReference>
<dbReference type="EMBL" id="JAVDXW010000001">
    <property type="protein sequence ID" value="MDR7300737.1"/>
    <property type="molecule type" value="Genomic_DNA"/>
</dbReference>
<keyword evidence="3" id="KW-1185">Reference proteome</keyword>
<dbReference type="InterPro" id="IPR027417">
    <property type="entry name" value="P-loop_NTPase"/>
</dbReference>
<feature type="domain" description="Phosphoribulokinase/uridine kinase" evidence="1">
    <location>
        <begin position="30"/>
        <end position="210"/>
    </location>
</feature>